<dbReference type="NCBIfam" id="TIGR01896">
    <property type="entry name" value="cas_AF1879"/>
    <property type="match status" value="1"/>
</dbReference>
<comment type="cofactor">
    <cofactor evidence="1">
        <name>Mn(2+)</name>
        <dbReference type="ChEBI" id="CHEBI:29035"/>
    </cofactor>
</comment>
<dbReference type="OrthoDB" id="19284at2157"/>
<dbReference type="Pfam" id="PF06023">
    <property type="entry name" value="Csa1"/>
    <property type="match status" value="1"/>
</dbReference>
<evidence type="ECO:0000313" key="3">
    <source>
        <dbReference type="EMBL" id="GGP20806.1"/>
    </source>
</evidence>
<dbReference type="InterPro" id="IPR009260">
    <property type="entry name" value="CRISPR-ass_Csa1"/>
</dbReference>
<protein>
    <submittedName>
        <fullName evidence="3">Type I-A CRISPR-associated protein Cas4/Csa1</fullName>
    </submittedName>
</protein>
<comment type="caution">
    <text evidence="3">The sequence shown here is derived from an EMBL/GenBank/DDBJ whole genome shotgun (WGS) entry which is preliminary data.</text>
</comment>
<feature type="region of interest" description="Disordered" evidence="2">
    <location>
        <begin position="318"/>
        <end position="338"/>
    </location>
</feature>
<dbReference type="RefSeq" id="WP_188596346.1">
    <property type="nucleotide sequence ID" value="NZ_BMNL01000002.1"/>
</dbReference>
<dbReference type="Proteomes" id="UP000610960">
    <property type="component" value="Unassembled WGS sequence"/>
</dbReference>
<dbReference type="AlphaFoldDB" id="A0A830GW72"/>
<evidence type="ECO:0000256" key="2">
    <source>
        <dbReference type="SAM" id="MobiDB-lite"/>
    </source>
</evidence>
<keyword evidence="4" id="KW-1185">Reference proteome</keyword>
<gene>
    <name evidence="3" type="ORF">GCM10007981_10370</name>
</gene>
<evidence type="ECO:0000256" key="1">
    <source>
        <dbReference type="ARBA" id="ARBA00001936"/>
    </source>
</evidence>
<reference evidence="3" key="1">
    <citation type="journal article" date="2014" name="Int. J. Syst. Evol. Microbiol.">
        <title>Complete genome sequence of Corynebacterium casei LMG S-19264T (=DSM 44701T), isolated from a smear-ripened cheese.</title>
        <authorList>
            <consortium name="US DOE Joint Genome Institute (JGI-PGF)"/>
            <person name="Walter F."/>
            <person name="Albersmeier A."/>
            <person name="Kalinowski J."/>
            <person name="Ruckert C."/>
        </authorList>
    </citation>
    <scope>NUCLEOTIDE SEQUENCE</scope>
    <source>
        <strain evidence="3">JCM 10088</strain>
    </source>
</reference>
<organism evidence="3 4">
    <name type="scientific">Thermocladium modestius</name>
    <dbReference type="NCBI Taxonomy" id="62609"/>
    <lineage>
        <taxon>Archaea</taxon>
        <taxon>Thermoproteota</taxon>
        <taxon>Thermoprotei</taxon>
        <taxon>Thermoproteales</taxon>
        <taxon>Thermoproteaceae</taxon>
        <taxon>Thermocladium</taxon>
    </lineage>
</organism>
<proteinExistence type="predicted"/>
<dbReference type="Gene3D" id="3.90.320.10">
    <property type="match status" value="1"/>
</dbReference>
<sequence>MFYTLDDSIRLSRQFGKRPREFVSDELRGWRWNEPPLLSDSPTRLSVSDVASGICPTGRDVFNKSVSHVRPGDNPSMHLGLLVHITYETAVRTAKKLIYSGINKSSDFIDAMRNEGERNIALTRRLRRWSIAEDDFQSIYWSLWDQATSTYSGALGKARTLSKYATLESLAGAVIPINVEFMIDGSLIGLTKAIRIDGVLLPFIPIELKTGPPSEWHRVALAGYALAMESQWETPVDFGVLIYVDFQDGDLYIREEEVAIGDELRMDFIHERDRRASIAEKGVDPGMPDKCNTWCPYLEYCGQQKNLGGGRVGIGVKIEKRDDNSNGPRRRRGQEGAG</sequence>
<name>A0A830GW72_9CREN</name>
<reference evidence="3" key="2">
    <citation type="submission" date="2020-09" db="EMBL/GenBank/DDBJ databases">
        <authorList>
            <person name="Sun Q."/>
            <person name="Ohkuma M."/>
        </authorList>
    </citation>
    <scope>NUCLEOTIDE SEQUENCE</scope>
    <source>
        <strain evidence="3">JCM 10088</strain>
    </source>
</reference>
<evidence type="ECO:0000313" key="4">
    <source>
        <dbReference type="Proteomes" id="UP000610960"/>
    </source>
</evidence>
<dbReference type="EMBL" id="BMNL01000002">
    <property type="protein sequence ID" value="GGP20806.1"/>
    <property type="molecule type" value="Genomic_DNA"/>
</dbReference>
<accession>A0A830GW72</accession>
<dbReference type="InterPro" id="IPR011604">
    <property type="entry name" value="PDDEXK-like_dom_sf"/>
</dbReference>